<dbReference type="AlphaFoldDB" id="A0AAN9A541"/>
<dbReference type="InterPro" id="IPR000601">
    <property type="entry name" value="PKD_dom"/>
</dbReference>
<protein>
    <recommendedName>
        <fullName evidence="1">PKD domain-containing protein</fullName>
    </recommendedName>
</protein>
<name>A0AAN9A541_HALRR</name>
<evidence type="ECO:0000259" key="1">
    <source>
        <dbReference type="PROSITE" id="PS50093"/>
    </source>
</evidence>
<comment type="caution">
    <text evidence="2">The sequence shown here is derived from an EMBL/GenBank/DDBJ whole genome shotgun (WGS) entry which is preliminary data.</text>
</comment>
<reference evidence="2 3" key="1">
    <citation type="submission" date="2023-11" db="EMBL/GenBank/DDBJ databases">
        <title>Halocaridina rubra genome assembly.</title>
        <authorList>
            <person name="Smith C."/>
        </authorList>
    </citation>
    <scope>NUCLEOTIDE SEQUENCE [LARGE SCALE GENOMIC DNA]</scope>
    <source>
        <strain evidence="2">EP-1</strain>
        <tissue evidence="2">Whole</tissue>
    </source>
</reference>
<proteinExistence type="predicted"/>
<sequence length="105" mass="11826">MLIVQYPILSTWTVQPIITPQNAFWIPFEDAKIEFTETSGGTFPTDAFIRVLWGDHPSTYTIPFMDTSGSNKPILQHKYKKGGNYNITAYIFNSVSGITVSCQVM</sequence>
<dbReference type="InterPro" id="IPR035986">
    <property type="entry name" value="PKD_dom_sf"/>
</dbReference>
<dbReference type="EMBL" id="JAXCGZ010015668">
    <property type="protein sequence ID" value="KAK7069937.1"/>
    <property type="molecule type" value="Genomic_DNA"/>
</dbReference>
<keyword evidence="3" id="KW-1185">Reference proteome</keyword>
<dbReference type="SUPFAM" id="SSF49299">
    <property type="entry name" value="PKD domain"/>
    <property type="match status" value="1"/>
</dbReference>
<evidence type="ECO:0000313" key="3">
    <source>
        <dbReference type="Proteomes" id="UP001381693"/>
    </source>
</evidence>
<dbReference type="PROSITE" id="PS50093">
    <property type="entry name" value="PKD"/>
    <property type="match status" value="1"/>
</dbReference>
<evidence type="ECO:0000313" key="2">
    <source>
        <dbReference type="EMBL" id="KAK7069937.1"/>
    </source>
</evidence>
<accession>A0AAN9A541</accession>
<dbReference type="Proteomes" id="UP001381693">
    <property type="component" value="Unassembled WGS sequence"/>
</dbReference>
<organism evidence="2 3">
    <name type="scientific">Halocaridina rubra</name>
    <name type="common">Hawaiian red shrimp</name>
    <dbReference type="NCBI Taxonomy" id="373956"/>
    <lineage>
        <taxon>Eukaryota</taxon>
        <taxon>Metazoa</taxon>
        <taxon>Ecdysozoa</taxon>
        <taxon>Arthropoda</taxon>
        <taxon>Crustacea</taxon>
        <taxon>Multicrustacea</taxon>
        <taxon>Malacostraca</taxon>
        <taxon>Eumalacostraca</taxon>
        <taxon>Eucarida</taxon>
        <taxon>Decapoda</taxon>
        <taxon>Pleocyemata</taxon>
        <taxon>Caridea</taxon>
        <taxon>Atyoidea</taxon>
        <taxon>Atyidae</taxon>
        <taxon>Halocaridina</taxon>
    </lineage>
</organism>
<feature type="domain" description="PKD" evidence="1">
    <location>
        <begin position="57"/>
        <end position="105"/>
    </location>
</feature>
<gene>
    <name evidence="2" type="ORF">SK128_015828</name>
</gene>